<evidence type="ECO:0000313" key="1">
    <source>
        <dbReference type="EMBL" id="GGE41390.1"/>
    </source>
</evidence>
<accession>A0A917ABX1</accession>
<dbReference type="AlphaFoldDB" id="A0A917ABX1"/>
<reference evidence="1" key="1">
    <citation type="journal article" date="2014" name="Int. J. Syst. Evol. Microbiol.">
        <title>Complete genome sequence of Corynebacterium casei LMG S-19264T (=DSM 44701T), isolated from a smear-ripened cheese.</title>
        <authorList>
            <consortium name="US DOE Joint Genome Institute (JGI-PGF)"/>
            <person name="Walter F."/>
            <person name="Albersmeier A."/>
            <person name="Kalinowski J."/>
            <person name="Ruckert C."/>
        </authorList>
    </citation>
    <scope>NUCLEOTIDE SEQUENCE</scope>
    <source>
        <strain evidence="1">CGMCC 1.16012</strain>
    </source>
</reference>
<protein>
    <submittedName>
        <fullName evidence="1">Uncharacterized protein</fullName>
    </submittedName>
</protein>
<dbReference type="Proteomes" id="UP000606730">
    <property type="component" value="Unassembled WGS sequence"/>
</dbReference>
<comment type="caution">
    <text evidence="1">The sequence shown here is derived from an EMBL/GenBank/DDBJ whole genome shotgun (WGS) entry which is preliminary data.</text>
</comment>
<reference evidence="1" key="2">
    <citation type="submission" date="2020-09" db="EMBL/GenBank/DDBJ databases">
        <authorList>
            <person name="Sun Q."/>
            <person name="Zhou Y."/>
        </authorList>
    </citation>
    <scope>NUCLEOTIDE SEQUENCE</scope>
    <source>
        <strain evidence="1">CGMCC 1.16012</strain>
    </source>
</reference>
<gene>
    <name evidence="1" type="ORF">GCM10011517_06240</name>
</gene>
<name>A0A917ABX1_9RHOB</name>
<sequence length="99" mass="11364">MGADPSFRYTQDLHRSGKIGTWADSIYEYHPVWIASSQGGGEFKFKRVMPDAEMKKMAQEQLAWTMEDLAKAGLPQTKEMLAIAVHYEDLQDLKEDLRK</sequence>
<dbReference type="EMBL" id="BMKN01000001">
    <property type="protein sequence ID" value="GGE41390.1"/>
    <property type="molecule type" value="Genomic_DNA"/>
</dbReference>
<keyword evidence="2" id="KW-1185">Reference proteome</keyword>
<proteinExistence type="predicted"/>
<evidence type="ECO:0000313" key="2">
    <source>
        <dbReference type="Proteomes" id="UP000606730"/>
    </source>
</evidence>
<organism evidence="1 2">
    <name type="scientific">Actibacterium pelagium</name>
    <dbReference type="NCBI Taxonomy" id="2029103"/>
    <lineage>
        <taxon>Bacteria</taxon>
        <taxon>Pseudomonadati</taxon>
        <taxon>Pseudomonadota</taxon>
        <taxon>Alphaproteobacteria</taxon>
        <taxon>Rhodobacterales</taxon>
        <taxon>Roseobacteraceae</taxon>
        <taxon>Actibacterium</taxon>
    </lineage>
</organism>